<dbReference type="CDD" id="cd00833">
    <property type="entry name" value="PKS"/>
    <property type="match status" value="3"/>
</dbReference>
<reference evidence="12 13" key="1">
    <citation type="submission" date="2017-08" db="EMBL/GenBank/DDBJ databases">
        <title>The complete genome sequence of Nocardiopsis gilva YIM 90087.</title>
        <authorList>
            <person name="Yin M."/>
            <person name="Tang S."/>
        </authorList>
    </citation>
    <scope>NUCLEOTIDE SEQUENCE [LARGE SCALE GENOMIC DNA]</scope>
    <source>
        <strain evidence="12 13">YIM 90087</strain>
    </source>
</reference>
<dbReference type="SUPFAM" id="SSF55048">
    <property type="entry name" value="Probable ACP-binding domain of malonyl-CoA ACP transacylase"/>
    <property type="match status" value="3"/>
</dbReference>
<dbReference type="SMART" id="SM00822">
    <property type="entry name" value="PKS_KR"/>
    <property type="match status" value="3"/>
</dbReference>
<dbReference type="InterPro" id="IPR009081">
    <property type="entry name" value="PP-bd_ACP"/>
</dbReference>
<feature type="active site" description="Proton acceptor; for dehydratase activity" evidence="6">
    <location>
        <position position="4740"/>
    </location>
</feature>
<feature type="region of interest" description="N-terminal hotdog fold" evidence="6">
    <location>
        <begin position="2912"/>
        <end position="3037"/>
    </location>
</feature>
<evidence type="ECO:0000259" key="9">
    <source>
        <dbReference type="PROSITE" id="PS50206"/>
    </source>
</evidence>
<dbReference type="InterPro" id="IPR014030">
    <property type="entry name" value="Ketoacyl_synth_N"/>
</dbReference>
<feature type="domain" description="Ketosynthase family 3 (KS3)" evidence="10">
    <location>
        <begin position="2001"/>
        <end position="2429"/>
    </location>
</feature>
<dbReference type="InterPro" id="IPR057326">
    <property type="entry name" value="KR_dom"/>
</dbReference>
<dbReference type="RefSeq" id="WP_094932700.1">
    <property type="nucleotide sequence ID" value="NZ_CP022753.1"/>
</dbReference>
<sequence length="5684" mass="594867">MSESGSSVSDSRNEPNAGGASALQRRLEGLPASEQGAVLLSVVRAEAEAVLRKVRPGTKAAVDAERPFKELGFDSLAAVELHTRLTAATGREFPVTIAFDYPTPAVLARFLRAEILGLPEEMPAPATPEAVDDEPVAIVGIGCRFPGGVSSPEDLWQLLLDGRNVLGEFPRDRGWDVDDMFDPDPETPRKSYVDKGGFLDTATEFDADFFGISPREALAMDPQQRLMLETAWEALERAGIDPTSLRGSQAGVFIGSEVHEYGVRVHEAPEGLDGYLMTGNAPSVASGRVSYTLGLEGPAVTVDTACSGSVVSLHLASQALRRGECSLALVGGVAVMGSPGMFTAFSRQRGLAPDGRVKAFAEAADGTGFSEGVGLLVVERLSDARRNGHTVLALVRGSSINQDGASNGLTAPNGPSQRRLILQALASAGLTADQVDAMDAHGTGTKLGDPIEAQAILATYGQGREADRPLWLGSIKSNLGHTQAAGGVASVIKMILAMRHGVLPQTLHVDAPSPNVDWSSGSVELVTENRPWPETDHPRRSAVSAFGISGTNAHVILEEAPPAEEGEEPTEPEARDEDAASLAPVVVTGKNDAALREYAARLRDRVADDTELAPVDLGYSLATTRASLDQRAAVVTGDREELVGALAALAEGRTPAGAATGTVPGGRLAFLFTGQGSQRLAMGRELSERFPVFADALDEAIGYLDLQLDESLWDVLFAEEGSDEAALLDQTMYTQAALFAVEVALYRLVESWGIRPDFLAGHSIGEVAAAHVAGVLSLEDAATLVAARGRLMQALPEGGAMVAVQASEDEVVPLLADYADRLGIAAINGPTAVVISGDDDAALEVAAKLKEQGRKTKRLNTSHAFHSARMEPMLAEFGEVAQVLDYQAPLIPIVSNVTGQLATTEELCSPEYWVRHVRAAVRFSDAIRLLEDEGVTTFLELGPDAVLSAMGQECVTGADAKVNERVKASIPNGRRPEGIGGGTSEEPERARDTDTTFTALMRRDRDEEREVVAALAQAHVRGARVDWEAFYAGRGARRVELPTYPFQRRRFWLTLPVSTADASGFGQVPAEHPLLGAVVQRADGDGLVLTGRLSLRTHPWLADHMISGVALLPGTAFVELAVRAGDQAGCNLVEELTLESPLVLPEQGGVALQIVVGEADRTGRRAVEFYSRQHDAPDEAWTRHASGLLASGAPAASADAFGMTVPSSRSGSSLDSAADADRPSSRGIDGSTRSVTFASVWPPAGAAPVDISTLYDDLAAQGYGYGPAFHGLRSVWRRPDGEVFAEVVLPEEIRSDAGAFALHPALLDAVLHATDYTAEEPDRDETRLPFAWNGVTLYSTGASSLRVRITATGEESVALQIADAAGAPVAAIDAFVLRTVSEEQLRAAQGGGASLYRVRWDVVAGGTPQPEAVAGWAVIGGTAPSARSGSSLDSTAEADRPSTNGIGGSARSVTFASQRFGAAVSTYADLAALGAAIDAGTPVPETVLVPFDPEPQDGDIPAAVRGGLQRLLDLVQGWLADERFAASKLVAVTSGAVEAEPGGTPTDLGNAPLWGLLRSAQAENPDRFVLVDLDETETSVRRLPEALATGEGELALRDGEIRAPRLTRFPAAAEASAAWNAEGTVLITGGTGGLGGTVAKHLVTEHGVRHLLLTSRRGADAPGAAELKQELAGLGAEVTIAACDVADRDALAALLDGIPAEHPLTGVVHTAGVLADGLAAAMTPDQVDAVLRPKADAAWHLHELTRDRDLSAFVLFSSTAGFLDGAGQGNYAAANVFMDSLAAQRVRDGLPATSLAWGLWTGTGGMGENLDDAALQRIKRLGLDVLSPEENLASLDAALGTGEAALVPVRVDQRALSSRSDGVPAILRGLVRAPARPTAASSGPVSVEESLARQLAEMPESERARVLLDMVRAQVADVLGHDGSEAIGPRRAFSDIGFDSLAAVELRNRLNAATGLRLSATLTFDYPTPHALAEHIESKLISVEQRAAVAPTAVAATADDDDPIVIVGMSCRYPGGVSSPEELWKLVSTGGDGVSLFPEDRGWNVETLYDPEPGKPGKSYSREGGFLHDAAEFDPDFFGISPREAQAMDPQQRLLLENAWEAFERAGIDPTSLRGSRTGVFAGVMYHDWATRLGSEVPEDVAGYLGNGGLASVVSGRVAYALGLEGPAVTVDTACSSSLVALHWAIQALRAGECDLALAGGVTVMSTPDTFVDFSRQRGLAVDGRCHSFAASAGGTGWGEGSGLLVVERLSDAEKNGHRVLAVVRGSAVNQDGASNGLTAPNGPSQQRVIQQALAVGGLTPADIDAVEAHGTATTLGDPIEAQALINTYGQDRPDSGEPLWLGSIKSNLGHTQAAAGVAGVIKMIEAIRHGMLPKTLHVDEPTPQVDWSDGTVELLTEARPWPEADHPRRAGVSSFGISGTNAHVIIEEAPRSSDTAQADGSGDSEPRTPASISTTPWLLSGKTPQALRAQAERLHGHLDALVHHSTTEIGHALATTRAALENRAVVVGADREELARGLEALAAGEAGPGVVRGTATDGKVAFLFTGQGAQRLGMGRELHAVFPVFAEAFDAVVAGLDEHLERPLREIVWAEEGSDDAELLNQTAYTQSSLFAVEVALFRLVESWGIRPDFVAGHSVGELAAAHVAGVLSLEDACALVAARGRLMQALPSGGAMVAIQATEEEVVPALSGLEGKVSIAAINSPSSLLVSGEEEEVLQVAERFKGEGRKTSRLTVSHAFHSPLMEPMLEEFRGLAERLAFSAPTIPLASTVTGRLASAAEIRDPDHWVRNIRGAVRFADGVRTLESEGVTTFVELGPDGVLAGLGQECVTGDADIAFLPLLRKDRGEERELVTRIGAVHTRGVEVDWAAFFAGHRKSHVDLPTYAFQKRRYWLDAGGAAGGDLGFAGLESARHPMLSAVVASPGSDAVVLTGRLSADTQPWLPDHDILGSVLLPGTGFVELAIRAGDHVGCGVLEELTLEAPLVLPERGGVALQVVVGGPDASGTRTVNIYSRAESDTTEDAWTRHATGALAATPAPAPDFDLTAWPPSGATEVNVEGAYEGLIERGYGYGPMFQGLRRAWRRGDEVFAEVALPEEARVEAARFGLHPALLDAAMHADLLQDETGGETLLPFSWNGVSLFASGASSVRVRLRRVRGDEVSALDVADESGQPVLSVTNLVSRPVSADQISAASGGTADTVFHVEWNPLPLGQDTVDTSTWAVLSPRSASSFGCAADAEQPSAVGVDDSAHSFDLASVLGDNRLALPNSVPAHSDLTALGAALDAGTPVPSTVLLPVTAPEGENVPAGVRSAINDVLATVQAWLADDRLSAARLVVVTRDAAILDGETPDLATAPVWSLVRAVAEENPGRFALVDLDGAAESAAALPAVVASGEPEAAVRAGAASVPRLTKVRVPGTDTAPVWNSTGTVLVTGGTSGLGALVATHLVTEHGVRHLLLTSRRGMDAPGAAELKEELAGLGAEVTIAACDVTDRDALAALLNGIPAEHPLTGVVHAAAVADNGLVGAQTPERFDAVLRPKADAAWHLHELTRDRDLTAFVLFSSSSGLVVGAGQSNYAAANTFLDALAARRHAEGLPATAMAFGMWAVNTGLGGELADADLERMSRLGMPAHTADEGLAMFDTALASGAATVAPIKLDLVALRARTDELPAVLRGMVRTPARRTVQADAAAGGGSDLERRLAGLSEAERDRALLELVRANVASVLGHASADDIGPDRAFKELGFDSLAAVELRNLLNSATGLRLPATLVFDYPTSAAAADYIKSRLSGTESKTTAPAAVATVSGDDPIAIVAISCRFPGGVRSAEELWDLVAEGRDAISSFPEDRGWNGDALYDPEPGLPGRTYTLEGGFLYDAAEFDPEFFGIMPREALAMDPQQRLLLQASWEAFERAGIDPTTMRGSRTGVYAGVMYHDYGTRLQDVPEDLTGYLGNGSAGSIASGRVAYTLGLEGPAVTVDTACSSSLVALHMAVQALRSGEVSMALAGGVTVMPTPDIFVDFSQQRGLAPDGRCKAFAGAADGTGWSEGVGLLLVERLSDAEKNGHPVLAVVRGSAINQDGASNGLTAPNGPSQQRVIQQALASSGLTTADIDLVEGHGTGTRLGDPIEAQALLATYGQDRPEDHPLWLGSIKSNIGHAQAASGVSGVIKMAMAIRNGQMPKTLHVDEPSPQVDWSNGNVKLLNEAQEWADAGRPRRGAVSSFGLSGTNAHVIIEQAPDGATATPASAEPQDSEEVRLPLVPLVVSAKTRKALPGQADRLHAHLAGNPEQSLVDTGYSLATTRASLDHRAVVLAGDRDAALRGLAAVAEGAESPDIVTGSTRSGGQTAFLFSGQGAQRLGMGRELYAAFPVFAKAFDAVVAGLDEHLERPLKEIVWAEDGSDDAELLNQTAYTQAGLFAVEVALFRLVEAWGITPDLLVGHSIGELAAAHVAGVLSLENACALVAARARLMQALPEGGAMVAIQATEDEVAPALSGLEAKVSIAAINGPTSVVISGEEAEVLRIAEDLQGKGRKTSRLTVSHAFHSPLMEPMLEEFRAVAEGLTFGSPDIRVVSNVTGGDIPAEELASAEYWVRHVREAVRFADGIRFLNGEGVTRFLELGPDGVLAAMAQGCLDDADGDTLVTPVLRKGRNEATALLTALARLHVSGAPVDWTAYFAGTGARRTELPTYAFETRRYWLDAPKTVGNAAGLGQIAADHPLLSAVMVSPEGGGVTLTGRLSRETHPWLVDHDVLGTVLLPGTGYVELAMRAGEEVGCEVVEELTIEALMPIPETGGVAVQVVVGEREGDGRRSLNIYSRVEDAPGHVEWTRHVSGVLSDEEKPHVTPESFDVGYAEWPPSGAEVIDISNVYDYLTSQGYHYGPMFRGLKAVWQRGKEIFAEVALPEDAAEAAAAYRVHPSLLDAALSATDFLDGRKPEDVGASQLPFAWTGVSLHSGGASRMRVRINWVGSDAKVGSDAVKLELSDLMGAPVATVESLVVRAVTPDRVAAAAAASTGTRERESMWRVGWTQHALGPASDATIGEWAILGRGKSALGEADLGTRVPVYKRLGALGSALLEGEPVPEVVLYDCPAPADGDLPAGVRTVTDDLLQVVQGWLADERYADSKLMVVTRGAVAMDDEEIDLAQAPVWGFVRSVQQENPGRIILVDLDGTDTALRQLAPIAALEQPEVAVRGGEVRVARLTKVSAHEDENPPAWDATGTVLVTGGTSGLGALVAKHLASVHGVRHLLLTSRRGPDAPGAAELTEELAELGAEATIAACDAADRDTLAALLDGIPDEHPLRGVVHAAGVMDNALIGSLTPEQMERVLRPKVDGAWNLHELTQDRDLEVFVLFSSVSGLVMGAGQANYGAANRFVDALAWHRRRAGLPATSLPFALWTTVTGLGGGTGVDAEAEEQRMAGMGLPPLSSAEGLVLFDEALSLHEAVLVPLRVDATALAAASADFPLLSDVKRASARTPVRRSGGGAKQSKGAAASAPSEKSLEQRLAGQSGEERERVLLDLVRTHVAAVRHDDPDAIEVDKGFTELGLDSLAAIELRNRLQTATGLRLPATLMFDYPTPVDLARFLLEELLPGLADAPAADSAEAPAPAEASAPGSATSDDAIRQRLASIPIERMRETGLLDELLKLAAPDGNGATAATAEEDGASASGGATGDEIKNMGVDDLVRAALKADGAN</sequence>
<dbReference type="PANTHER" id="PTHR43775">
    <property type="entry name" value="FATTY ACID SYNTHASE"/>
    <property type="match status" value="1"/>
</dbReference>
<dbReference type="CDD" id="cd08956">
    <property type="entry name" value="KR_3_FAS_SDR_x"/>
    <property type="match status" value="3"/>
</dbReference>
<keyword evidence="5" id="KW-0012">Acyltransferase</keyword>
<feature type="compositionally biased region" description="Low complexity" evidence="7">
    <location>
        <begin position="5476"/>
        <end position="5487"/>
    </location>
</feature>
<dbReference type="Pfam" id="PF16197">
    <property type="entry name" value="KAsynt_C_assoc"/>
    <property type="match status" value="3"/>
</dbReference>
<accession>A0A223SB60</accession>
<name>A0A223SB60_9ACTN</name>
<dbReference type="InterPro" id="IPR032821">
    <property type="entry name" value="PKS_assoc"/>
</dbReference>
<keyword evidence="2" id="KW-0597">Phosphoprotein</keyword>
<dbReference type="InterPro" id="IPR049552">
    <property type="entry name" value="PKS_DH_N"/>
</dbReference>
<dbReference type="Pfam" id="PF08659">
    <property type="entry name" value="KR"/>
    <property type="match status" value="3"/>
</dbReference>
<feature type="region of interest" description="C-terminal hotdog fold" evidence="6">
    <location>
        <begin position="3050"/>
        <end position="3188"/>
    </location>
</feature>
<keyword evidence="3" id="KW-0808">Transferase</keyword>
<feature type="domain" description="Rhodanese" evidence="9">
    <location>
        <begin position="3806"/>
        <end position="3877"/>
    </location>
</feature>
<feature type="region of interest" description="Disordered" evidence="7">
    <location>
        <begin position="2428"/>
        <end position="2463"/>
    </location>
</feature>
<feature type="compositionally biased region" description="Polar residues" evidence="7">
    <location>
        <begin position="1425"/>
        <end position="1434"/>
    </location>
</feature>
<feature type="compositionally biased region" description="Low complexity" evidence="7">
    <location>
        <begin position="5643"/>
        <end position="5658"/>
    </location>
</feature>
<feature type="region of interest" description="Disordered" evidence="7">
    <location>
        <begin position="1425"/>
        <end position="1448"/>
    </location>
</feature>
<feature type="active site" description="Proton acceptor; for dehydratase activity" evidence="6">
    <location>
        <position position="1104"/>
    </location>
</feature>
<feature type="region of interest" description="Disordered" evidence="7">
    <location>
        <begin position="5643"/>
        <end position="5666"/>
    </location>
</feature>
<feature type="region of interest" description="Disordered" evidence="7">
    <location>
        <begin position="970"/>
        <end position="992"/>
    </location>
</feature>
<evidence type="ECO:0000256" key="6">
    <source>
        <dbReference type="PROSITE-ProRule" id="PRU01363"/>
    </source>
</evidence>
<feature type="domain" description="Ketosynthase family 3 (KS3)" evidence="10">
    <location>
        <begin position="133"/>
        <end position="559"/>
    </location>
</feature>
<dbReference type="InterPro" id="IPR006162">
    <property type="entry name" value="Ppantetheine_attach_site"/>
</dbReference>
<dbReference type="Pfam" id="PF00698">
    <property type="entry name" value="Acyl_transf_1"/>
    <property type="match status" value="3"/>
</dbReference>
<dbReference type="PROSITE" id="PS00012">
    <property type="entry name" value="PHOSPHOPANTETHEINE"/>
    <property type="match status" value="3"/>
</dbReference>
<feature type="region of interest" description="N-terminal hotdog fold" evidence="6">
    <location>
        <begin position="4708"/>
        <end position="4833"/>
    </location>
</feature>
<dbReference type="Pfam" id="PF02801">
    <property type="entry name" value="Ketoacyl-synt_C"/>
    <property type="match status" value="3"/>
</dbReference>
<organism evidence="12 13">
    <name type="scientific">Nocardiopsis gilva YIM 90087</name>
    <dbReference type="NCBI Taxonomy" id="1235441"/>
    <lineage>
        <taxon>Bacteria</taxon>
        <taxon>Bacillati</taxon>
        <taxon>Actinomycetota</taxon>
        <taxon>Actinomycetes</taxon>
        <taxon>Streptosporangiales</taxon>
        <taxon>Nocardiopsidaceae</taxon>
        <taxon>Nocardiopsis</taxon>
    </lineage>
</organism>
<dbReference type="Pfam" id="PF22953">
    <property type="entry name" value="SpnB_Rossmann"/>
    <property type="match status" value="3"/>
</dbReference>
<dbReference type="GO" id="GO:0004312">
    <property type="term" value="F:fatty acid synthase activity"/>
    <property type="evidence" value="ECO:0007669"/>
    <property type="project" value="TreeGrafter"/>
</dbReference>
<dbReference type="InterPro" id="IPR001227">
    <property type="entry name" value="Ac_transferase_dom_sf"/>
</dbReference>
<dbReference type="PROSITE" id="PS52019">
    <property type="entry name" value="PKS_MFAS_DH"/>
    <property type="match status" value="3"/>
</dbReference>
<dbReference type="InterPro" id="IPR016036">
    <property type="entry name" value="Malonyl_transacylase_ACP-bd"/>
</dbReference>
<dbReference type="Gene3D" id="3.40.47.10">
    <property type="match status" value="3"/>
</dbReference>
<evidence type="ECO:0000256" key="5">
    <source>
        <dbReference type="ARBA" id="ARBA00023315"/>
    </source>
</evidence>
<dbReference type="PROSITE" id="PS50206">
    <property type="entry name" value="RHODANESE_3"/>
    <property type="match status" value="1"/>
</dbReference>
<feature type="region of interest" description="Disordered" evidence="7">
    <location>
        <begin position="559"/>
        <end position="578"/>
    </location>
</feature>
<dbReference type="InterPro" id="IPR016035">
    <property type="entry name" value="Acyl_Trfase/lysoPLipase"/>
</dbReference>
<dbReference type="InterPro" id="IPR020807">
    <property type="entry name" value="PKS_DH"/>
</dbReference>
<evidence type="ECO:0000313" key="13">
    <source>
        <dbReference type="Proteomes" id="UP000215005"/>
    </source>
</evidence>
<feature type="region of interest" description="Disordered" evidence="7">
    <location>
        <begin position="1"/>
        <end position="22"/>
    </location>
</feature>
<feature type="compositionally biased region" description="Low complexity" evidence="7">
    <location>
        <begin position="1200"/>
        <end position="1217"/>
    </location>
</feature>
<gene>
    <name evidence="12" type="ORF">CDO52_23275</name>
</gene>
<keyword evidence="4" id="KW-0511">Multifunctional enzyme</keyword>
<feature type="compositionally biased region" description="Polar residues" evidence="7">
    <location>
        <begin position="1"/>
        <end position="10"/>
    </location>
</feature>
<feature type="domain" description="PKS/mFAS DH" evidence="11">
    <location>
        <begin position="4708"/>
        <end position="4998"/>
    </location>
</feature>
<dbReference type="PROSITE" id="PS00606">
    <property type="entry name" value="KS3_1"/>
    <property type="match status" value="2"/>
</dbReference>
<dbReference type="SMART" id="SM00827">
    <property type="entry name" value="PKS_AT"/>
    <property type="match status" value="3"/>
</dbReference>
<dbReference type="SUPFAM" id="SSF51735">
    <property type="entry name" value="NAD(P)-binding Rossmann-fold domains"/>
    <property type="match status" value="6"/>
</dbReference>
<feature type="active site" description="Proton donor; for dehydratase activity" evidence="6">
    <location>
        <position position="4912"/>
    </location>
</feature>
<dbReference type="FunFam" id="3.40.366.10:FF:000002">
    <property type="entry name" value="Probable polyketide synthase 2"/>
    <property type="match status" value="3"/>
</dbReference>
<dbReference type="InterPro" id="IPR042104">
    <property type="entry name" value="PKS_dehydratase_sf"/>
</dbReference>
<dbReference type="Proteomes" id="UP000215005">
    <property type="component" value="Chromosome"/>
</dbReference>
<dbReference type="KEGG" id="ngv:CDO52_23275"/>
<feature type="domain" description="Carrier" evidence="8">
    <location>
        <begin position="3706"/>
        <end position="3781"/>
    </location>
</feature>
<dbReference type="InterPro" id="IPR050091">
    <property type="entry name" value="PKS_NRPS_Biosynth_Enz"/>
</dbReference>
<dbReference type="Pfam" id="PF00109">
    <property type="entry name" value="ketoacyl-synt"/>
    <property type="match status" value="3"/>
</dbReference>
<feature type="domain" description="Ketosynthase family 3 (KS3)" evidence="10">
    <location>
        <begin position="3800"/>
        <end position="4226"/>
    </location>
</feature>
<dbReference type="Pfam" id="PF14765">
    <property type="entry name" value="PS-DH"/>
    <property type="match status" value="3"/>
</dbReference>
<keyword evidence="13" id="KW-1185">Reference proteome</keyword>
<dbReference type="SMART" id="SM01294">
    <property type="entry name" value="PKS_PP_betabranch"/>
    <property type="match status" value="3"/>
</dbReference>
<dbReference type="EMBL" id="CP022753">
    <property type="protein sequence ID" value="ASU85325.1"/>
    <property type="molecule type" value="Genomic_DNA"/>
</dbReference>
<evidence type="ECO:0000256" key="4">
    <source>
        <dbReference type="ARBA" id="ARBA00023268"/>
    </source>
</evidence>
<dbReference type="InterPro" id="IPR036291">
    <property type="entry name" value="NAD(P)-bd_dom_sf"/>
</dbReference>
<feature type="active site" description="Proton acceptor; for dehydratase activity" evidence="6">
    <location>
        <position position="2944"/>
    </location>
</feature>
<dbReference type="SUPFAM" id="SSF52151">
    <property type="entry name" value="FabD/lysophospholipase-like"/>
    <property type="match status" value="3"/>
</dbReference>
<dbReference type="SMART" id="SM00825">
    <property type="entry name" value="PKS_KS"/>
    <property type="match status" value="3"/>
</dbReference>
<feature type="region of interest" description="Disordered" evidence="7">
    <location>
        <begin position="5587"/>
        <end position="5611"/>
    </location>
</feature>
<dbReference type="InterPro" id="IPR001763">
    <property type="entry name" value="Rhodanese-like_dom"/>
</dbReference>
<dbReference type="Gene3D" id="3.40.50.720">
    <property type="entry name" value="NAD(P)-binding Rossmann-like Domain"/>
    <property type="match status" value="3"/>
</dbReference>
<feature type="region of interest" description="C-terminal hotdog fold" evidence="6">
    <location>
        <begin position="1246"/>
        <end position="1386"/>
    </location>
</feature>
<keyword evidence="1" id="KW-0596">Phosphopantetheine</keyword>
<feature type="active site" description="Proton donor; for dehydratase activity" evidence="6">
    <location>
        <position position="3111"/>
    </location>
</feature>
<feature type="region of interest" description="Disordered" evidence="7">
    <location>
        <begin position="5464"/>
        <end position="5500"/>
    </location>
</feature>
<evidence type="ECO:0000256" key="7">
    <source>
        <dbReference type="SAM" id="MobiDB-lite"/>
    </source>
</evidence>
<dbReference type="InterPro" id="IPR014031">
    <property type="entry name" value="Ketoacyl_synth_C"/>
</dbReference>
<dbReference type="GO" id="GO:0031177">
    <property type="term" value="F:phosphopantetheine binding"/>
    <property type="evidence" value="ECO:0007669"/>
    <property type="project" value="InterPro"/>
</dbReference>
<feature type="compositionally biased region" description="Acidic residues" evidence="7">
    <location>
        <begin position="561"/>
        <end position="576"/>
    </location>
</feature>
<feature type="domain" description="Carrier" evidence="8">
    <location>
        <begin position="1905"/>
        <end position="1980"/>
    </location>
</feature>
<dbReference type="FunFam" id="1.10.1200.10:FF:000007">
    <property type="entry name" value="Probable polyketide synthase pks17"/>
    <property type="match status" value="3"/>
</dbReference>
<dbReference type="Gene3D" id="3.40.366.10">
    <property type="entry name" value="Malonyl-Coenzyme A Acyl Carrier Protein, domain 2"/>
    <property type="match status" value="3"/>
</dbReference>
<dbReference type="SUPFAM" id="SSF53901">
    <property type="entry name" value="Thiolase-like"/>
    <property type="match status" value="3"/>
</dbReference>
<feature type="active site" description="Proton donor; for dehydratase activity" evidence="6">
    <location>
        <position position="1308"/>
    </location>
</feature>
<dbReference type="Pfam" id="PF00550">
    <property type="entry name" value="PP-binding"/>
    <property type="match status" value="4"/>
</dbReference>
<evidence type="ECO:0000313" key="12">
    <source>
        <dbReference type="EMBL" id="ASU85325.1"/>
    </source>
</evidence>
<dbReference type="InterPro" id="IPR016039">
    <property type="entry name" value="Thiolase-like"/>
</dbReference>
<evidence type="ECO:0000259" key="10">
    <source>
        <dbReference type="PROSITE" id="PS52004"/>
    </source>
</evidence>
<feature type="region of interest" description="Disordered" evidence="7">
    <location>
        <begin position="1200"/>
        <end position="1230"/>
    </location>
</feature>
<dbReference type="Gene3D" id="3.30.70.3290">
    <property type="match status" value="3"/>
</dbReference>
<evidence type="ECO:0000256" key="1">
    <source>
        <dbReference type="ARBA" id="ARBA00022450"/>
    </source>
</evidence>
<feature type="region of interest" description="N-terminal hotdog fold" evidence="6">
    <location>
        <begin position="1072"/>
        <end position="1196"/>
    </location>
</feature>
<dbReference type="InterPro" id="IPR020841">
    <property type="entry name" value="PKS_Beta-ketoAc_synthase_dom"/>
</dbReference>
<dbReference type="InterPro" id="IPR049551">
    <property type="entry name" value="PKS_DH_C"/>
</dbReference>
<dbReference type="InterPro" id="IPR020806">
    <property type="entry name" value="PKS_PP-bd"/>
</dbReference>
<feature type="domain" description="Carrier" evidence="8">
    <location>
        <begin position="5502"/>
        <end position="5579"/>
    </location>
</feature>
<feature type="domain" description="PKS/mFAS DH" evidence="11">
    <location>
        <begin position="1072"/>
        <end position="1386"/>
    </location>
</feature>
<proteinExistence type="predicted"/>
<protein>
    <submittedName>
        <fullName evidence="12">3-ketoacyl-ACP reductase</fullName>
    </submittedName>
</protein>
<dbReference type="Gene3D" id="3.10.129.110">
    <property type="entry name" value="Polyketide synthase dehydratase"/>
    <property type="match status" value="3"/>
</dbReference>
<dbReference type="InterPro" id="IPR036736">
    <property type="entry name" value="ACP-like_sf"/>
</dbReference>
<dbReference type="InterPro" id="IPR014043">
    <property type="entry name" value="Acyl_transferase_dom"/>
</dbReference>
<dbReference type="GO" id="GO:0004315">
    <property type="term" value="F:3-oxoacyl-[acyl-carrier-protein] synthase activity"/>
    <property type="evidence" value="ECO:0007669"/>
    <property type="project" value="InterPro"/>
</dbReference>
<dbReference type="InterPro" id="IPR049900">
    <property type="entry name" value="PKS_mFAS_DH"/>
</dbReference>
<dbReference type="InterPro" id="IPR013968">
    <property type="entry name" value="PKS_KR"/>
</dbReference>
<feature type="region of interest" description="C-terminal hotdog fold" evidence="6">
    <location>
        <begin position="4851"/>
        <end position="4998"/>
    </location>
</feature>
<dbReference type="PROSITE" id="PS50075">
    <property type="entry name" value="CARRIER"/>
    <property type="match status" value="4"/>
</dbReference>
<dbReference type="FunFam" id="3.40.47.10:FF:000019">
    <property type="entry name" value="Polyketide synthase type I"/>
    <property type="match status" value="3"/>
</dbReference>
<dbReference type="InterPro" id="IPR018201">
    <property type="entry name" value="Ketoacyl_synth_AS"/>
</dbReference>
<evidence type="ECO:0000256" key="3">
    <source>
        <dbReference type="ARBA" id="ARBA00022679"/>
    </source>
</evidence>
<dbReference type="OrthoDB" id="4537517at2"/>
<feature type="compositionally biased region" description="Low complexity" evidence="7">
    <location>
        <begin position="5587"/>
        <end position="5606"/>
    </location>
</feature>
<dbReference type="GO" id="GO:0006633">
    <property type="term" value="P:fatty acid biosynthetic process"/>
    <property type="evidence" value="ECO:0007669"/>
    <property type="project" value="InterPro"/>
</dbReference>
<evidence type="ECO:0000259" key="8">
    <source>
        <dbReference type="PROSITE" id="PS50075"/>
    </source>
</evidence>
<dbReference type="PANTHER" id="PTHR43775:SF51">
    <property type="entry name" value="INACTIVE PHENOLPHTHIOCEROL SYNTHESIS POLYKETIDE SYNTHASE TYPE I PKS1-RELATED"/>
    <property type="match status" value="1"/>
</dbReference>
<dbReference type="Gene3D" id="1.10.1200.10">
    <property type="entry name" value="ACP-like"/>
    <property type="match status" value="4"/>
</dbReference>
<dbReference type="SMART" id="SM00823">
    <property type="entry name" value="PKS_PP"/>
    <property type="match status" value="4"/>
</dbReference>
<evidence type="ECO:0000256" key="2">
    <source>
        <dbReference type="ARBA" id="ARBA00022553"/>
    </source>
</evidence>
<feature type="domain" description="Carrier" evidence="8">
    <location>
        <begin position="37"/>
        <end position="115"/>
    </location>
</feature>
<dbReference type="SUPFAM" id="SSF47336">
    <property type="entry name" value="ACP-like"/>
    <property type="match status" value="4"/>
</dbReference>
<dbReference type="SMART" id="SM00826">
    <property type="entry name" value="PKS_DH"/>
    <property type="match status" value="3"/>
</dbReference>
<dbReference type="InterPro" id="IPR055123">
    <property type="entry name" value="SpnB-like_Rossmann"/>
</dbReference>
<evidence type="ECO:0000259" key="11">
    <source>
        <dbReference type="PROSITE" id="PS52019"/>
    </source>
</evidence>
<feature type="domain" description="PKS/mFAS DH" evidence="11">
    <location>
        <begin position="2912"/>
        <end position="3188"/>
    </location>
</feature>
<dbReference type="Pfam" id="PF21089">
    <property type="entry name" value="PKS_DH_N"/>
    <property type="match status" value="3"/>
</dbReference>
<dbReference type="PROSITE" id="PS52004">
    <property type="entry name" value="KS3_2"/>
    <property type="match status" value="3"/>
</dbReference>